<evidence type="ECO:0000313" key="2">
    <source>
        <dbReference type="EMBL" id="GIE03453.1"/>
    </source>
</evidence>
<protein>
    <recommendedName>
        <fullName evidence="4">Lipoprotein</fullName>
    </recommendedName>
</protein>
<sequence length="161" mass="16742">MADRRAIIAAGALLLALTGCTGGNTDRDPSGRTTTVSPAAVRTDAEPLTKRFPSLGTPTALHWQGAAAGADSGGVPGPTDVHIQALIMLTPDVVTAAQKNYQFTPATDGPDLSAQLQPFAPAKAAWQQSDAFTEQVRTSRYSGTILLDPDSRTVWLDVIGG</sequence>
<proteinExistence type="predicted"/>
<keyword evidence="3" id="KW-1185">Reference proteome</keyword>
<name>A0ABQ3Z0V8_9ACTN</name>
<dbReference type="Proteomes" id="UP000637628">
    <property type="component" value="Unassembled WGS sequence"/>
</dbReference>
<comment type="caution">
    <text evidence="2">The sequence shown here is derived from an EMBL/GenBank/DDBJ whole genome shotgun (WGS) entry which is preliminary data.</text>
</comment>
<feature type="region of interest" description="Disordered" evidence="1">
    <location>
        <begin position="20"/>
        <end position="39"/>
    </location>
</feature>
<dbReference type="PROSITE" id="PS51257">
    <property type="entry name" value="PROKAR_LIPOPROTEIN"/>
    <property type="match status" value="1"/>
</dbReference>
<gene>
    <name evidence="2" type="ORF">Adu01nite_48030</name>
</gene>
<evidence type="ECO:0008006" key="4">
    <source>
        <dbReference type="Google" id="ProtNLM"/>
    </source>
</evidence>
<organism evidence="2 3">
    <name type="scientific">Paractinoplanes durhamensis</name>
    <dbReference type="NCBI Taxonomy" id="113563"/>
    <lineage>
        <taxon>Bacteria</taxon>
        <taxon>Bacillati</taxon>
        <taxon>Actinomycetota</taxon>
        <taxon>Actinomycetes</taxon>
        <taxon>Micromonosporales</taxon>
        <taxon>Micromonosporaceae</taxon>
        <taxon>Paractinoplanes</taxon>
    </lineage>
</organism>
<dbReference type="EMBL" id="BOML01000038">
    <property type="protein sequence ID" value="GIE03453.1"/>
    <property type="molecule type" value="Genomic_DNA"/>
</dbReference>
<reference evidence="2 3" key="1">
    <citation type="submission" date="2021-01" db="EMBL/GenBank/DDBJ databases">
        <title>Whole genome shotgun sequence of Actinoplanes durhamensis NBRC 14914.</title>
        <authorList>
            <person name="Komaki H."/>
            <person name="Tamura T."/>
        </authorList>
    </citation>
    <scope>NUCLEOTIDE SEQUENCE [LARGE SCALE GENOMIC DNA]</scope>
    <source>
        <strain evidence="2 3">NBRC 14914</strain>
    </source>
</reference>
<accession>A0ABQ3Z0V8</accession>
<evidence type="ECO:0000256" key="1">
    <source>
        <dbReference type="SAM" id="MobiDB-lite"/>
    </source>
</evidence>
<evidence type="ECO:0000313" key="3">
    <source>
        <dbReference type="Proteomes" id="UP000637628"/>
    </source>
</evidence>
<dbReference type="RefSeq" id="WP_239132649.1">
    <property type="nucleotide sequence ID" value="NZ_BAAATX010000006.1"/>
</dbReference>